<protein>
    <submittedName>
        <fullName evidence="2">LRC14-like protein</fullName>
    </submittedName>
</protein>
<organism evidence="2 3">
    <name type="scientific">Mya arenaria</name>
    <name type="common">Soft-shell clam</name>
    <dbReference type="NCBI Taxonomy" id="6604"/>
    <lineage>
        <taxon>Eukaryota</taxon>
        <taxon>Metazoa</taxon>
        <taxon>Spiralia</taxon>
        <taxon>Lophotrochozoa</taxon>
        <taxon>Mollusca</taxon>
        <taxon>Bivalvia</taxon>
        <taxon>Autobranchia</taxon>
        <taxon>Heteroconchia</taxon>
        <taxon>Euheterodonta</taxon>
        <taxon>Imparidentia</taxon>
        <taxon>Neoheterodontei</taxon>
        <taxon>Myida</taxon>
        <taxon>Myoidea</taxon>
        <taxon>Myidae</taxon>
        <taxon>Mya</taxon>
    </lineage>
</organism>
<name>A0ABY7FEP8_MYAAR</name>
<dbReference type="PANTHER" id="PTHR14224">
    <property type="entry name" value="SIMILAR TO PREFERENTIALLY EXPRESSED ANTIGEN IN MELANOMA-LIKE 3"/>
    <property type="match status" value="1"/>
</dbReference>
<dbReference type="PANTHER" id="PTHR14224:SF37">
    <property type="entry name" value="LEUCINE-RICH REPEAT-CONTAINING PROTEIN 14"/>
    <property type="match status" value="1"/>
</dbReference>
<gene>
    <name evidence="2" type="ORF">MAR_001264</name>
</gene>
<reference evidence="2" key="1">
    <citation type="submission" date="2022-11" db="EMBL/GenBank/DDBJ databases">
        <title>Centuries of genome instability and evolution in soft-shell clam transmissible cancer (bioRxiv).</title>
        <authorList>
            <person name="Hart S.F.M."/>
            <person name="Yonemitsu M.A."/>
            <person name="Giersch R.M."/>
            <person name="Beal B.F."/>
            <person name="Arriagada G."/>
            <person name="Davis B.W."/>
            <person name="Ostrander E.A."/>
            <person name="Goff S.P."/>
            <person name="Metzger M.J."/>
        </authorList>
    </citation>
    <scope>NUCLEOTIDE SEQUENCE</scope>
    <source>
        <strain evidence="2">MELC-2E11</strain>
        <tissue evidence="2">Siphon/mantle</tissue>
    </source>
</reference>
<accession>A0ABY7FEP8</accession>
<evidence type="ECO:0000313" key="2">
    <source>
        <dbReference type="EMBL" id="WAR19426.1"/>
    </source>
</evidence>
<dbReference type="InterPro" id="IPR050694">
    <property type="entry name" value="LRRC14/PRAME"/>
</dbReference>
<proteinExistence type="predicted"/>
<evidence type="ECO:0000256" key="1">
    <source>
        <dbReference type="ARBA" id="ARBA00022737"/>
    </source>
</evidence>
<dbReference type="InterPro" id="IPR032675">
    <property type="entry name" value="LRR_dom_sf"/>
</dbReference>
<keyword evidence="3" id="KW-1185">Reference proteome</keyword>
<dbReference type="SUPFAM" id="SSF52047">
    <property type="entry name" value="RNI-like"/>
    <property type="match status" value="1"/>
</dbReference>
<dbReference type="Proteomes" id="UP001164746">
    <property type="component" value="Chromosome 11"/>
</dbReference>
<dbReference type="Gene3D" id="3.80.10.10">
    <property type="entry name" value="Ribonuclease Inhibitor"/>
    <property type="match status" value="2"/>
</dbReference>
<dbReference type="EMBL" id="CP111022">
    <property type="protein sequence ID" value="WAR19426.1"/>
    <property type="molecule type" value="Genomic_DNA"/>
</dbReference>
<keyword evidence="1" id="KW-0677">Repeat</keyword>
<evidence type="ECO:0000313" key="3">
    <source>
        <dbReference type="Proteomes" id="UP001164746"/>
    </source>
</evidence>
<sequence length="519" mass="58564">MSQMNSILAGMQTTLQYDHFKGVLYPLDFGDYSSTKPQTFKSLVEIVADFVVKDSTMTLHALEMMPQEIITVLMQQALEGNRDRAVDVLLTKWPLTTLNLNKFAPNIFNNLSILHSHLELTKTAKQGLRYTTCIAHNFLETLKRKCDTRLKYVDISGYPTAHNEARQNMMIRKYEEAIKLLPEEESNGKLERFTTDQSLPDDHFAVKLDVFISSEAALYELCKALKVSGFRESTLRLIVNKLDATCLGSGKIDILLEQINPEHLQSLSLKYNSISSGEMMKLCPLIGQLTRITTIDLSSNMISLMGDNSELCDKLSGMFTSLVHLIRLDLSNNILRGKLRSILTCVVLPLQYLGVENCGLTAVDIAYLSYSHHSNSMQELALSNNNLRHCSSSFIALLRNLKSCVKHLEIENCSLTDHHTESLAQSVQTLIELVYLNLRYNAFTRSSLCQVGVSAGSLSKLQYLRVSYATDCYDSDLLDDEQEELKKEFVNHLGAIVFNEQKKLELSDKVLNVVFSELF</sequence>